<dbReference type="OrthoDB" id="10061042at2759"/>
<organism evidence="7 8">
    <name type="scientific">Caenorhabditis auriculariae</name>
    <dbReference type="NCBI Taxonomy" id="2777116"/>
    <lineage>
        <taxon>Eukaryota</taxon>
        <taxon>Metazoa</taxon>
        <taxon>Ecdysozoa</taxon>
        <taxon>Nematoda</taxon>
        <taxon>Chromadorea</taxon>
        <taxon>Rhabditida</taxon>
        <taxon>Rhabditina</taxon>
        <taxon>Rhabditomorpha</taxon>
        <taxon>Rhabditoidea</taxon>
        <taxon>Rhabditidae</taxon>
        <taxon>Peloderinae</taxon>
        <taxon>Caenorhabditis</taxon>
    </lineage>
</organism>
<feature type="domain" description="RDD" evidence="6">
    <location>
        <begin position="71"/>
        <end position="175"/>
    </location>
</feature>
<dbReference type="PANTHER" id="PTHR13659:SF5">
    <property type="entry name" value="PROTEIN FAM8A1"/>
    <property type="match status" value="1"/>
</dbReference>
<protein>
    <recommendedName>
        <fullName evidence="6">RDD domain-containing protein</fullName>
    </recommendedName>
</protein>
<keyword evidence="3 5" id="KW-1133">Transmembrane helix</keyword>
<evidence type="ECO:0000256" key="4">
    <source>
        <dbReference type="ARBA" id="ARBA00023136"/>
    </source>
</evidence>
<keyword evidence="4 5" id="KW-0472">Membrane</keyword>
<dbReference type="Pfam" id="PF06271">
    <property type="entry name" value="RDD"/>
    <property type="match status" value="1"/>
</dbReference>
<dbReference type="Proteomes" id="UP000835052">
    <property type="component" value="Unassembled WGS sequence"/>
</dbReference>
<evidence type="ECO:0000259" key="6">
    <source>
        <dbReference type="Pfam" id="PF06271"/>
    </source>
</evidence>
<dbReference type="GO" id="GO:0016020">
    <property type="term" value="C:membrane"/>
    <property type="evidence" value="ECO:0007669"/>
    <property type="project" value="UniProtKB-SubCell"/>
</dbReference>
<feature type="transmembrane region" description="Helical" evidence="5">
    <location>
        <begin position="77"/>
        <end position="100"/>
    </location>
</feature>
<name>A0A8S1GVC0_9PELO</name>
<evidence type="ECO:0000256" key="1">
    <source>
        <dbReference type="ARBA" id="ARBA00004141"/>
    </source>
</evidence>
<sequence length="244" mass="27484">MALSESYADNVRSWVSEYHKWAKACQEMSAGINPSSPMNNFRARATGVDFLRNLPPTETALNAPAVDFRPASFTRRIAAELIDGIFCLALKVLLLFFLAYLELFDLGDYDKVIDPETNDIVFVDFIVLTQALFPLEVFCKIFCSFLEAFVMAYDIGFLANGQTPGKYCMGIRVIEAFFVHDVTMTSENVRVNGPRPISLKSCLLRSLVKNIVVNGLFPLTTFAFTFPFNRFFYDMMCSTVVVCV</sequence>
<dbReference type="EMBL" id="CAJGYM010000006">
    <property type="protein sequence ID" value="CAD6187229.1"/>
    <property type="molecule type" value="Genomic_DNA"/>
</dbReference>
<gene>
    <name evidence="7" type="ORF">CAUJ_LOCUS3148</name>
</gene>
<keyword evidence="2 5" id="KW-0812">Transmembrane</keyword>
<dbReference type="InterPro" id="IPR039871">
    <property type="entry name" value="FAM8A1"/>
</dbReference>
<dbReference type="AlphaFoldDB" id="A0A8S1GVC0"/>
<keyword evidence="8" id="KW-1185">Reference proteome</keyword>
<comment type="subcellular location">
    <subcellularLocation>
        <location evidence="1">Membrane</location>
        <topology evidence="1">Multi-pass membrane protein</topology>
    </subcellularLocation>
</comment>
<reference evidence="7" key="1">
    <citation type="submission" date="2020-10" db="EMBL/GenBank/DDBJ databases">
        <authorList>
            <person name="Kikuchi T."/>
        </authorList>
    </citation>
    <scope>NUCLEOTIDE SEQUENCE</scope>
    <source>
        <strain evidence="7">NKZ352</strain>
    </source>
</reference>
<evidence type="ECO:0000256" key="3">
    <source>
        <dbReference type="ARBA" id="ARBA00022989"/>
    </source>
</evidence>
<comment type="caution">
    <text evidence="7">The sequence shown here is derived from an EMBL/GenBank/DDBJ whole genome shotgun (WGS) entry which is preliminary data.</text>
</comment>
<evidence type="ECO:0000256" key="2">
    <source>
        <dbReference type="ARBA" id="ARBA00022692"/>
    </source>
</evidence>
<feature type="transmembrane region" description="Helical" evidence="5">
    <location>
        <begin position="120"/>
        <end position="143"/>
    </location>
</feature>
<evidence type="ECO:0000256" key="5">
    <source>
        <dbReference type="SAM" id="Phobius"/>
    </source>
</evidence>
<dbReference type="PANTHER" id="PTHR13659">
    <property type="entry name" value="AUTOSOMAL HIGHLY CONSERVED PROTEIN"/>
    <property type="match status" value="1"/>
</dbReference>
<accession>A0A8S1GVC0</accession>
<dbReference type="InterPro" id="IPR010432">
    <property type="entry name" value="RDD"/>
</dbReference>
<evidence type="ECO:0000313" key="8">
    <source>
        <dbReference type="Proteomes" id="UP000835052"/>
    </source>
</evidence>
<evidence type="ECO:0000313" key="7">
    <source>
        <dbReference type="EMBL" id="CAD6187229.1"/>
    </source>
</evidence>
<proteinExistence type="predicted"/>
<feature type="transmembrane region" description="Helical" evidence="5">
    <location>
        <begin position="207"/>
        <end position="226"/>
    </location>
</feature>